<dbReference type="Pfam" id="PF00083">
    <property type="entry name" value="Sugar_tr"/>
    <property type="match status" value="1"/>
</dbReference>
<dbReference type="PROSITE" id="PS00216">
    <property type="entry name" value="SUGAR_TRANSPORT_1"/>
    <property type="match status" value="1"/>
</dbReference>
<gene>
    <name evidence="7" type="primary">Tret1_36</name>
    <name evidence="7" type="ORF">Bhyg_00577</name>
</gene>
<dbReference type="Proteomes" id="UP001151699">
    <property type="component" value="Chromosome A"/>
</dbReference>
<feature type="domain" description="Major facilitator superfamily (MFS) profile" evidence="6">
    <location>
        <begin position="1"/>
        <end position="305"/>
    </location>
</feature>
<dbReference type="PROSITE" id="PS50850">
    <property type="entry name" value="MFS"/>
    <property type="match status" value="1"/>
</dbReference>
<keyword evidence="8" id="KW-1185">Reference proteome</keyword>
<dbReference type="InterPro" id="IPR020846">
    <property type="entry name" value="MFS_dom"/>
</dbReference>
<feature type="transmembrane region" description="Helical" evidence="5">
    <location>
        <begin position="20"/>
        <end position="41"/>
    </location>
</feature>
<dbReference type="EMBL" id="WJQU01000001">
    <property type="protein sequence ID" value="KAJ6645371.1"/>
    <property type="molecule type" value="Genomic_DNA"/>
</dbReference>
<evidence type="ECO:0000256" key="2">
    <source>
        <dbReference type="ARBA" id="ARBA00022692"/>
    </source>
</evidence>
<evidence type="ECO:0000256" key="4">
    <source>
        <dbReference type="ARBA" id="ARBA00023136"/>
    </source>
</evidence>
<keyword evidence="3 5" id="KW-1133">Transmembrane helix</keyword>
<evidence type="ECO:0000313" key="7">
    <source>
        <dbReference type="EMBL" id="KAJ6645371.1"/>
    </source>
</evidence>
<organism evidence="7 8">
    <name type="scientific">Pseudolycoriella hygida</name>
    <dbReference type="NCBI Taxonomy" id="35572"/>
    <lineage>
        <taxon>Eukaryota</taxon>
        <taxon>Metazoa</taxon>
        <taxon>Ecdysozoa</taxon>
        <taxon>Arthropoda</taxon>
        <taxon>Hexapoda</taxon>
        <taxon>Insecta</taxon>
        <taxon>Pterygota</taxon>
        <taxon>Neoptera</taxon>
        <taxon>Endopterygota</taxon>
        <taxon>Diptera</taxon>
        <taxon>Nematocera</taxon>
        <taxon>Sciaroidea</taxon>
        <taxon>Sciaridae</taxon>
        <taxon>Pseudolycoriella</taxon>
    </lineage>
</organism>
<dbReference type="GO" id="GO:0016020">
    <property type="term" value="C:membrane"/>
    <property type="evidence" value="ECO:0007669"/>
    <property type="project" value="UniProtKB-SubCell"/>
</dbReference>
<comment type="subcellular location">
    <subcellularLocation>
        <location evidence="1">Membrane</location>
        <topology evidence="1">Multi-pass membrane protein</topology>
    </subcellularLocation>
</comment>
<protein>
    <submittedName>
        <fullName evidence="7">Facilitated trehalose transporter Tret1</fullName>
    </submittedName>
</protein>
<dbReference type="InterPro" id="IPR036259">
    <property type="entry name" value="MFS_trans_sf"/>
</dbReference>
<evidence type="ECO:0000256" key="1">
    <source>
        <dbReference type="ARBA" id="ARBA00004141"/>
    </source>
</evidence>
<sequence>MIFVNVGVMLAYLTGTYMSYQTLALVMMLLPIGVFVSFIFIPDTPMSLLERNKSDDAIESSLKFYLNTSDISAGNDKERFDSALEFVRSWGEKQKNNPSQWSWKNMVAKDSLIGFGKALAMIFFSIFSGSPVLQNYSSIVFKNSGSNMNPNTSAIIMIVIQVMATIVASAFVDNVGRRTLLIVSSIGTSIGLFAMGTYAFLTYSNPNGYPDLNWVPVVCISFTVFLAYIGLLPLIFVVIMEVLPAKARESYATLCLSLVSLFIFLVVKCYPVAAERFQMHSCMWFFAVVAFAASIFGCFVLEETKGKNVNMS</sequence>
<dbReference type="OrthoDB" id="8120565at2759"/>
<dbReference type="PANTHER" id="PTHR48021">
    <property type="match status" value="1"/>
</dbReference>
<comment type="caution">
    <text evidence="7">The sequence shown here is derived from an EMBL/GenBank/DDBJ whole genome shotgun (WGS) entry which is preliminary data.</text>
</comment>
<dbReference type="AlphaFoldDB" id="A0A9Q0N7S1"/>
<dbReference type="Gene3D" id="1.20.1250.20">
    <property type="entry name" value="MFS general substrate transporter like domains"/>
    <property type="match status" value="1"/>
</dbReference>
<dbReference type="GO" id="GO:0022857">
    <property type="term" value="F:transmembrane transporter activity"/>
    <property type="evidence" value="ECO:0007669"/>
    <property type="project" value="InterPro"/>
</dbReference>
<reference evidence="7" key="1">
    <citation type="submission" date="2022-07" db="EMBL/GenBank/DDBJ databases">
        <authorList>
            <person name="Trinca V."/>
            <person name="Uliana J.V.C."/>
            <person name="Torres T.T."/>
            <person name="Ward R.J."/>
            <person name="Monesi N."/>
        </authorList>
    </citation>
    <scope>NUCLEOTIDE SEQUENCE</scope>
    <source>
        <strain evidence="7">HSMRA1968</strain>
        <tissue evidence="7">Whole embryos</tissue>
    </source>
</reference>
<dbReference type="InterPro" id="IPR005828">
    <property type="entry name" value="MFS_sugar_transport-like"/>
</dbReference>
<dbReference type="SUPFAM" id="SSF103473">
    <property type="entry name" value="MFS general substrate transporter"/>
    <property type="match status" value="1"/>
</dbReference>
<keyword evidence="4 5" id="KW-0472">Membrane</keyword>
<dbReference type="InterPro" id="IPR005829">
    <property type="entry name" value="Sugar_transporter_CS"/>
</dbReference>
<evidence type="ECO:0000256" key="3">
    <source>
        <dbReference type="ARBA" id="ARBA00022989"/>
    </source>
</evidence>
<dbReference type="PANTHER" id="PTHR48021:SF33">
    <property type="entry name" value="AT22075P-RELATED"/>
    <property type="match status" value="1"/>
</dbReference>
<accession>A0A9Q0N7S1</accession>
<feature type="transmembrane region" description="Helical" evidence="5">
    <location>
        <begin position="251"/>
        <end position="271"/>
    </location>
</feature>
<evidence type="ECO:0000313" key="8">
    <source>
        <dbReference type="Proteomes" id="UP001151699"/>
    </source>
</evidence>
<feature type="transmembrane region" description="Helical" evidence="5">
    <location>
        <begin position="112"/>
        <end position="133"/>
    </location>
</feature>
<feature type="transmembrane region" description="Helical" evidence="5">
    <location>
        <begin position="179"/>
        <end position="201"/>
    </location>
</feature>
<keyword evidence="2 5" id="KW-0812">Transmembrane</keyword>
<evidence type="ECO:0000256" key="5">
    <source>
        <dbReference type="SAM" id="Phobius"/>
    </source>
</evidence>
<feature type="transmembrane region" description="Helical" evidence="5">
    <location>
        <begin position="153"/>
        <end position="172"/>
    </location>
</feature>
<feature type="transmembrane region" description="Helical" evidence="5">
    <location>
        <begin position="283"/>
        <end position="301"/>
    </location>
</feature>
<evidence type="ECO:0000259" key="6">
    <source>
        <dbReference type="PROSITE" id="PS50850"/>
    </source>
</evidence>
<proteinExistence type="predicted"/>
<feature type="transmembrane region" description="Helical" evidence="5">
    <location>
        <begin position="213"/>
        <end position="239"/>
    </location>
</feature>
<dbReference type="InterPro" id="IPR050549">
    <property type="entry name" value="MFS_Trehalose_Transporter"/>
</dbReference>
<name>A0A9Q0N7S1_9DIPT</name>